<accession>A0A450SN19</accession>
<dbReference type="AlphaFoldDB" id="A0A450SN19"/>
<reference evidence="1" key="1">
    <citation type="submission" date="2019-02" db="EMBL/GenBank/DDBJ databases">
        <authorList>
            <person name="Gruber-Vodicka R. H."/>
            <person name="Seah K. B. B."/>
        </authorList>
    </citation>
    <scope>NUCLEOTIDE SEQUENCE</scope>
    <source>
        <strain evidence="1">BECK_DK161</strain>
    </source>
</reference>
<proteinExistence type="predicted"/>
<sequence length="92" mass="10246">MKIENLDLAGLPSASVVRMKLFTLDARLVIRKAGTLADGDRRAVVEALRRLLGSKWTPKSRQKSVEFKLYTSPHLQLGGAAPLLWYQSVARI</sequence>
<gene>
    <name evidence="1" type="ORF">BECKDK2373C_GA0170839_104637</name>
</gene>
<name>A0A450SN19_9GAMM</name>
<evidence type="ECO:0000313" key="1">
    <source>
        <dbReference type="EMBL" id="VFJ55092.1"/>
    </source>
</evidence>
<organism evidence="1">
    <name type="scientific">Candidatus Kentrum sp. DK</name>
    <dbReference type="NCBI Taxonomy" id="2126562"/>
    <lineage>
        <taxon>Bacteria</taxon>
        <taxon>Pseudomonadati</taxon>
        <taxon>Pseudomonadota</taxon>
        <taxon>Gammaproteobacteria</taxon>
        <taxon>Candidatus Kentrum</taxon>
    </lineage>
</organism>
<dbReference type="EMBL" id="CAADEY010000046">
    <property type="protein sequence ID" value="VFJ55092.1"/>
    <property type="molecule type" value="Genomic_DNA"/>
</dbReference>
<protein>
    <submittedName>
        <fullName evidence="1">Uncharacterized protein</fullName>
    </submittedName>
</protein>